<reference evidence="2 3" key="1">
    <citation type="journal article" date="2015" name="Genome Announc.">
        <title>Expanding the biotechnology potential of lactobacilli through comparative genomics of 213 strains and associated genera.</title>
        <authorList>
            <person name="Sun Z."/>
            <person name="Harris H.M."/>
            <person name="McCann A."/>
            <person name="Guo C."/>
            <person name="Argimon S."/>
            <person name="Zhang W."/>
            <person name="Yang X."/>
            <person name="Jeffery I.B."/>
            <person name="Cooney J.C."/>
            <person name="Kagawa T.F."/>
            <person name="Liu W."/>
            <person name="Song Y."/>
            <person name="Salvetti E."/>
            <person name="Wrobel A."/>
            <person name="Rasinkangas P."/>
            <person name="Parkhill J."/>
            <person name="Rea M.C."/>
            <person name="O'Sullivan O."/>
            <person name="Ritari J."/>
            <person name="Douillard F.P."/>
            <person name="Paul Ross R."/>
            <person name="Yang R."/>
            <person name="Briner A.E."/>
            <person name="Felis G.E."/>
            <person name="de Vos W.M."/>
            <person name="Barrangou R."/>
            <person name="Klaenhammer T.R."/>
            <person name="Caufield P.W."/>
            <person name="Cui Y."/>
            <person name="Zhang H."/>
            <person name="O'Toole P.W."/>
        </authorList>
    </citation>
    <scope>NUCLEOTIDE SEQUENCE [LARGE SCALE GENOMIC DNA]</scope>
    <source>
        <strain evidence="2 3">DSM 23026</strain>
    </source>
</reference>
<feature type="transmembrane region" description="Helical" evidence="1">
    <location>
        <begin position="16"/>
        <end position="36"/>
    </location>
</feature>
<dbReference type="PATRIC" id="fig|480391.4.peg.120"/>
<dbReference type="Proteomes" id="UP000051249">
    <property type="component" value="Unassembled WGS sequence"/>
</dbReference>
<evidence type="ECO:0000313" key="2">
    <source>
        <dbReference type="EMBL" id="KRO26333.1"/>
    </source>
</evidence>
<dbReference type="Pfam" id="PF17255">
    <property type="entry name" value="EbsA"/>
    <property type="match status" value="1"/>
</dbReference>
<keyword evidence="1" id="KW-1133">Transmembrane helix</keyword>
<name>A0A0R2NQP5_9LACO</name>
<protein>
    <recommendedName>
        <fullName evidence="4">Pore-forming protein</fullName>
    </recommendedName>
</protein>
<organism evidence="2 3">
    <name type="scientific">Pediococcus argentinicus</name>
    <dbReference type="NCBI Taxonomy" id="480391"/>
    <lineage>
        <taxon>Bacteria</taxon>
        <taxon>Bacillati</taxon>
        <taxon>Bacillota</taxon>
        <taxon>Bacilli</taxon>
        <taxon>Lactobacillales</taxon>
        <taxon>Lactobacillaceae</taxon>
        <taxon>Pediococcus</taxon>
    </lineage>
</organism>
<comment type="caution">
    <text evidence="2">The sequence shown here is derived from an EMBL/GenBank/DDBJ whole genome shotgun (WGS) entry which is preliminary data.</text>
</comment>
<dbReference type="EMBL" id="JQCQ01000001">
    <property type="protein sequence ID" value="KRO26333.1"/>
    <property type="molecule type" value="Genomic_DNA"/>
</dbReference>
<gene>
    <name evidence="2" type="ORF">IV88_GL000118</name>
</gene>
<dbReference type="InterPro" id="IPR020215">
    <property type="entry name" value="EbsA-like"/>
</dbReference>
<keyword evidence="1" id="KW-0812">Transmembrane</keyword>
<keyword evidence="1" id="KW-0472">Membrane</keyword>
<dbReference type="AlphaFoldDB" id="A0A0R2NQP5"/>
<sequence>MTLVVGVIFWLEVTHFNWITAVFFVAFLLIMAIQIVTRTIEVVGEDLILNRTIHRTWIVMDINEIENVSKYRWGIKLFYNGIEYRFMMTPKSRNQLLDLLAGGEA</sequence>
<keyword evidence="3" id="KW-1185">Reference proteome</keyword>
<evidence type="ECO:0000313" key="3">
    <source>
        <dbReference type="Proteomes" id="UP000051249"/>
    </source>
</evidence>
<evidence type="ECO:0008006" key="4">
    <source>
        <dbReference type="Google" id="ProtNLM"/>
    </source>
</evidence>
<proteinExistence type="predicted"/>
<accession>A0A0R2NQP5</accession>
<evidence type="ECO:0000256" key="1">
    <source>
        <dbReference type="SAM" id="Phobius"/>
    </source>
</evidence>